<dbReference type="AlphaFoldDB" id="A0A1S9ZQ64"/>
<sequence length="124" mass="13534">MKESTTALALFVMPLAAAATIPAYANAGEVQGYMVDICKPAEAEGVEFADETLNRDFCSAQAAKAYKKFGTKDINFANKFVLTRMYGTSYVAIDPAKKQVYVMPFAIENSRNSGKPGKITFKKK</sequence>
<dbReference type="RefSeq" id="WP_078255338.1">
    <property type="nucleotide sequence ID" value="NZ_MUXT01000001.1"/>
</dbReference>
<evidence type="ECO:0000313" key="2">
    <source>
        <dbReference type="EMBL" id="OOR85480.1"/>
    </source>
</evidence>
<evidence type="ECO:0000313" key="3">
    <source>
        <dbReference type="Proteomes" id="UP000190322"/>
    </source>
</evidence>
<gene>
    <name evidence="2" type="ORF">B0180_01435</name>
</gene>
<feature type="signal peptide" evidence="1">
    <location>
        <begin position="1"/>
        <end position="25"/>
    </location>
</feature>
<reference evidence="2 3" key="1">
    <citation type="submission" date="2017-02" db="EMBL/GenBank/DDBJ databases">
        <title>Draft genome sequence of Moraxella canis CCUG 8415A type strain.</title>
        <authorList>
            <person name="Engstrom-Jakobsson H."/>
            <person name="Salva-Serra F."/>
            <person name="Thorell K."/>
            <person name="Gonzales-Siles L."/>
            <person name="Karlsson R."/>
            <person name="Boulund F."/>
            <person name="Engstrand L."/>
            <person name="Moore E."/>
        </authorList>
    </citation>
    <scope>NUCLEOTIDE SEQUENCE [LARGE SCALE GENOMIC DNA]</scope>
    <source>
        <strain evidence="2 3">CCUG 8415A</strain>
    </source>
</reference>
<keyword evidence="1" id="KW-0732">Signal</keyword>
<name>A0A1S9ZQ64_9GAMM</name>
<dbReference type="EMBL" id="MUXT01000001">
    <property type="protein sequence ID" value="OOR85480.1"/>
    <property type="molecule type" value="Genomic_DNA"/>
</dbReference>
<dbReference type="Proteomes" id="UP000190322">
    <property type="component" value="Unassembled WGS sequence"/>
</dbReference>
<organism evidence="2 3">
    <name type="scientific">Moraxella canis</name>
    <dbReference type="NCBI Taxonomy" id="90239"/>
    <lineage>
        <taxon>Bacteria</taxon>
        <taxon>Pseudomonadati</taxon>
        <taxon>Pseudomonadota</taxon>
        <taxon>Gammaproteobacteria</taxon>
        <taxon>Moraxellales</taxon>
        <taxon>Moraxellaceae</taxon>
        <taxon>Moraxella</taxon>
    </lineage>
</organism>
<comment type="caution">
    <text evidence="2">The sequence shown here is derived from an EMBL/GenBank/DDBJ whole genome shotgun (WGS) entry which is preliminary data.</text>
</comment>
<evidence type="ECO:0000256" key="1">
    <source>
        <dbReference type="SAM" id="SignalP"/>
    </source>
</evidence>
<proteinExistence type="predicted"/>
<protein>
    <submittedName>
        <fullName evidence="2">Uncharacterized protein</fullName>
    </submittedName>
</protein>
<accession>A0A1S9ZQ64</accession>
<feature type="chain" id="PRO_5012323265" evidence="1">
    <location>
        <begin position="26"/>
        <end position="124"/>
    </location>
</feature>